<reference evidence="1 2" key="1">
    <citation type="submission" date="2016-03" db="EMBL/GenBank/DDBJ databases">
        <title>Comparative genomics of Rickettsiella.</title>
        <authorList>
            <person name="Chandler C."/>
            <person name="Wang Y."/>
        </authorList>
    </citation>
    <scope>NUCLEOTIDE SEQUENCE [LARGE SCALE GENOMIC DNA]</scope>
    <source>
        <strain evidence="1 2">RCFS May 2013</strain>
    </source>
</reference>
<keyword evidence="2" id="KW-1185">Reference proteome</keyword>
<dbReference type="RefSeq" id="WP_071662304.1">
    <property type="nucleotide sequence ID" value="NZ_LUKY01000032.1"/>
</dbReference>
<organism evidence="1 2">
    <name type="scientific">Candidatus Rickettsiella isopodorum</name>
    <dbReference type="NCBI Taxonomy" id="1225476"/>
    <lineage>
        <taxon>Bacteria</taxon>
        <taxon>Pseudomonadati</taxon>
        <taxon>Pseudomonadota</taxon>
        <taxon>Gammaproteobacteria</taxon>
        <taxon>Legionellales</taxon>
        <taxon>Coxiellaceae</taxon>
        <taxon>Rickettsiella</taxon>
    </lineage>
</organism>
<sequence length="298" mass="33989">MPRTILKPKKVLIVPLSLFIIFNKDVAGEKFANLLGKFLDDLFSCEEIIKEHEEFSKKLLQKILQSQVVSDFNLGKKTKDEFISELLNLLGLSRDKSTDLVAAWNSLIELDQKSSEAFNALIKLTHQGKSIYFIGDTNALHAEKILTIFRNFRFNHVYLEFLENLPDELPALPLAVSRISDSAADNVLTQQHGTVYFCLSYAYKILLKQSQSFLTQLFKPTSSLLTHLKIYLNEIKTQDDILFVNRYPNEQSIARKLALETIDKENFYTALLNRSADSTPTTPCDPQLVEIHVYKAAI</sequence>
<dbReference type="EMBL" id="LUKY01000032">
    <property type="protein sequence ID" value="OIZ95042.1"/>
    <property type="molecule type" value="Genomic_DNA"/>
</dbReference>
<protein>
    <submittedName>
        <fullName evidence="1">Uncharacterized protein</fullName>
    </submittedName>
</protein>
<gene>
    <name evidence="1" type="ORF">A1D18_02780</name>
</gene>
<dbReference type="InterPro" id="IPR023214">
    <property type="entry name" value="HAD_sf"/>
</dbReference>
<name>A0A1J8NJG0_9COXI</name>
<dbReference type="InterPro" id="IPR023198">
    <property type="entry name" value="PGP-like_dom2"/>
</dbReference>
<evidence type="ECO:0000313" key="2">
    <source>
        <dbReference type="Proteomes" id="UP000183924"/>
    </source>
</evidence>
<dbReference type="OrthoDB" id="5653803at2"/>
<dbReference type="AlphaFoldDB" id="A0A1J8NJG0"/>
<proteinExistence type="predicted"/>
<dbReference type="Gene3D" id="1.10.150.240">
    <property type="entry name" value="Putative phosphatase, domain 2"/>
    <property type="match status" value="1"/>
</dbReference>
<evidence type="ECO:0000313" key="1">
    <source>
        <dbReference type="EMBL" id="OIZ95042.1"/>
    </source>
</evidence>
<comment type="caution">
    <text evidence="1">The sequence shown here is derived from an EMBL/GenBank/DDBJ whole genome shotgun (WGS) entry which is preliminary data.</text>
</comment>
<accession>A0A1J8NJG0</accession>
<dbReference type="Gene3D" id="3.40.50.1000">
    <property type="entry name" value="HAD superfamily/HAD-like"/>
    <property type="match status" value="1"/>
</dbReference>
<dbReference type="Proteomes" id="UP000183924">
    <property type="component" value="Unassembled WGS sequence"/>
</dbReference>